<comment type="caution">
    <text evidence="1">The sequence shown here is derived from an EMBL/GenBank/DDBJ whole genome shotgun (WGS) entry which is preliminary data.</text>
</comment>
<evidence type="ECO:0000313" key="1">
    <source>
        <dbReference type="EMBL" id="NMC63878.1"/>
    </source>
</evidence>
<proteinExistence type="predicted"/>
<name>A0A7X9FT83_9DELT</name>
<sequence length="94" mass="10199">MIISSGLKGASAAIYAGRCKYWGAKLVCDTSKEPTLKIWDNATEGSGTVIDFLMGSDETHADGGMNPNFVRCFNGIYAQLSAEEGDYVVYYEVE</sequence>
<dbReference type="AlphaFoldDB" id="A0A7X9FT83"/>
<gene>
    <name evidence="1" type="ORF">GYA55_12010</name>
</gene>
<evidence type="ECO:0000313" key="2">
    <source>
        <dbReference type="Proteomes" id="UP000524246"/>
    </source>
</evidence>
<protein>
    <submittedName>
        <fullName evidence="1">Uncharacterized protein</fullName>
    </submittedName>
</protein>
<dbReference type="EMBL" id="JAAZON010000546">
    <property type="protein sequence ID" value="NMC63878.1"/>
    <property type="molecule type" value="Genomic_DNA"/>
</dbReference>
<reference evidence="1 2" key="1">
    <citation type="journal article" date="2020" name="Biotechnol. Biofuels">
        <title>New insights from the biogas microbiome by comprehensive genome-resolved metagenomics of nearly 1600 species originating from multiple anaerobic digesters.</title>
        <authorList>
            <person name="Campanaro S."/>
            <person name="Treu L."/>
            <person name="Rodriguez-R L.M."/>
            <person name="Kovalovszki A."/>
            <person name="Ziels R.M."/>
            <person name="Maus I."/>
            <person name="Zhu X."/>
            <person name="Kougias P.G."/>
            <person name="Basile A."/>
            <person name="Luo G."/>
            <person name="Schluter A."/>
            <person name="Konstantinidis K.T."/>
            <person name="Angelidaki I."/>
        </authorList>
    </citation>
    <scope>NUCLEOTIDE SEQUENCE [LARGE SCALE GENOMIC DNA]</scope>
    <source>
        <strain evidence="1">AS27yjCOA_65</strain>
    </source>
</reference>
<dbReference type="Proteomes" id="UP000524246">
    <property type="component" value="Unassembled WGS sequence"/>
</dbReference>
<accession>A0A7X9FT83</accession>
<organism evidence="1 2">
    <name type="scientific">SAR324 cluster bacterium</name>
    <dbReference type="NCBI Taxonomy" id="2024889"/>
    <lineage>
        <taxon>Bacteria</taxon>
        <taxon>Deltaproteobacteria</taxon>
        <taxon>SAR324 cluster</taxon>
    </lineage>
</organism>